<evidence type="ECO:0000313" key="9">
    <source>
        <dbReference type="Proteomes" id="UP000621898"/>
    </source>
</evidence>
<feature type="transmembrane region" description="Helical" evidence="7">
    <location>
        <begin position="154"/>
        <end position="173"/>
    </location>
</feature>
<protein>
    <recommendedName>
        <fullName evidence="10">Polysaccharide biosynthesis protein</fullName>
    </recommendedName>
</protein>
<dbReference type="PANTHER" id="PTHR30250:SF10">
    <property type="entry name" value="LIPOPOLYSACCHARIDE BIOSYNTHESIS PROTEIN WZXC"/>
    <property type="match status" value="1"/>
</dbReference>
<evidence type="ECO:0000256" key="2">
    <source>
        <dbReference type="ARBA" id="ARBA00007430"/>
    </source>
</evidence>
<evidence type="ECO:0000256" key="5">
    <source>
        <dbReference type="ARBA" id="ARBA00022989"/>
    </source>
</evidence>
<feature type="transmembrane region" description="Helical" evidence="7">
    <location>
        <begin position="20"/>
        <end position="40"/>
    </location>
</feature>
<accession>A0ABQ2ZVS4</accession>
<feature type="transmembrane region" description="Helical" evidence="7">
    <location>
        <begin position="212"/>
        <end position="235"/>
    </location>
</feature>
<dbReference type="InterPro" id="IPR050833">
    <property type="entry name" value="Poly_Biosynth_Transport"/>
</dbReference>
<sequence length="296" mass="31831">MTQAIGGAGVQVGFGWLGMAPFGLLLGQMINSGAGIAGLGRDFFREDRNKLPSLSFNGMRKMFHAYDRFPKYSTFEGLANTAGIQLPVIIIAALAVGPEAGYLMLATRAMAAPMTLIGSSVAQVYLSRAPEELRRDSLGEFTAKVIGGLAKSGVGPLIFAGIISPVAFPIIFGEEWRRAGDIVGWMTPWFVAQFLASPVSMTLHVTGHQRRALVLQLFGVIVRVGAVLLAAKFAADDVVEIYAVSGFLFYLVYVYVVVIVSGMRLQRLIAVLREALPWVAIWTTTALACRAAIAFL</sequence>
<comment type="similarity">
    <text evidence="2">Belongs to the polysaccharide synthase family.</text>
</comment>
<evidence type="ECO:0000256" key="7">
    <source>
        <dbReference type="SAM" id="Phobius"/>
    </source>
</evidence>
<comment type="subcellular location">
    <subcellularLocation>
        <location evidence="1">Cell membrane</location>
        <topology evidence="1">Multi-pass membrane protein</topology>
    </subcellularLocation>
</comment>
<evidence type="ECO:0000256" key="3">
    <source>
        <dbReference type="ARBA" id="ARBA00022475"/>
    </source>
</evidence>
<feature type="transmembrane region" description="Helical" evidence="7">
    <location>
        <begin position="241"/>
        <end position="263"/>
    </location>
</feature>
<keyword evidence="3" id="KW-1003">Cell membrane</keyword>
<name>A0ABQ2ZVS4_9GAMM</name>
<evidence type="ECO:0000256" key="6">
    <source>
        <dbReference type="ARBA" id="ARBA00023136"/>
    </source>
</evidence>
<organism evidence="8 9">
    <name type="scientific">Rhodanobacter panaciterrae</name>
    <dbReference type="NCBI Taxonomy" id="490572"/>
    <lineage>
        <taxon>Bacteria</taxon>
        <taxon>Pseudomonadati</taxon>
        <taxon>Pseudomonadota</taxon>
        <taxon>Gammaproteobacteria</taxon>
        <taxon>Lysobacterales</taxon>
        <taxon>Rhodanobacteraceae</taxon>
        <taxon>Rhodanobacter</taxon>
    </lineage>
</organism>
<feature type="transmembrane region" description="Helical" evidence="7">
    <location>
        <begin position="275"/>
        <end position="295"/>
    </location>
</feature>
<feature type="transmembrane region" description="Helical" evidence="7">
    <location>
        <begin position="185"/>
        <end position="205"/>
    </location>
</feature>
<dbReference type="Pfam" id="PF13440">
    <property type="entry name" value="Polysacc_synt_3"/>
    <property type="match status" value="1"/>
</dbReference>
<keyword evidence="4 7" id="KW-0812">Transmembrane</keyword>
<keyword evidence="9" id="KW-1185">Reference proteome</keyword>
<comment type="caution">
    <text evidence="8">The sequence shown here is derived from an EMBL/GenBank/DDBJ whole genome shotgun (WGS) entry which is preliminary data.</text>
</comment>
<dbReference type="PANTHER" id="PTHR30250">
    <property type="entry name" value="PST FAMILY PREDICTED COLANIC ACID TRANSPORTER"/>
    <property type="match status" value="1"/>
</dbReference>
<evidence type="ECO:0000256" key="1">
    <source>
        <dbReference type="ARBA" id="ARBA00004651"/>
    </source>
</evidence>
<keyword evidence="6 7" id="KW-0472">Membrane</keyword>
<feature type="transmembrane region" description="Helical" evidence="7">
    <location>
        <begin position="78"/>
        <end position="96"/>
    </location>
</feature>
<reference evidence="9" key="1">
    <citation type="journal article" date="2019" name="Int. J. Syst. Evol. Microbiol.">
        <title>The Global Catalogue of Microorganisms (GCM) 10K type strain sequencing project: providing services to taxonomists for standard genome sequencing and annotation.</title>
        <authorList>
            <consortium name="The Broad Institute Genomics Platform"/>
            <consortium name="The Broad Institute Genome Sequencing Center for Infectious Disease"/>
            <person name="Wu L."/>
            <person name="Ma J."/>
        </authorList>
    </citation>
    <scope>NUCLEOTIDE SEQUENCE [LARGE SCALE GENOMIC DNA]</scope>
    <source>
        <strain evidence="9">KCTC 22232</strain>
    </source>
</reference>
<keyword evidence="5 7" id="KW-1133">Transmembrane helix</keyword>
<gene>
    <name evidence="8" type="ORF">GCM10008098_20670</name>
</gene>
<dbReference type="EMBL" id="BMXT01000002">
    <property type="protein sequence ID" value="GGY27465.1"/>
    <property type="molecule type" value="Genomic_DNA"/>
</dbReference>
<evidence type="ECO:0000256" key="4">
    <source>
        <dbReference type="ARBA" id="ARBA00022692"/>
    </source>
</evidence>
<dbReference type="Proteomes" id="UP000621898">
    <property type="component" value="Unassembled WGS sequence"/>
</dbReference>
<evidence type="ECO:0008006" key="10">
    <source>
        <dbReference type="Google" id="ProtNLM"/>
    </source>
</evidence>
<evidence type="ECO:0000313" key="8">
    <source>
        <dbReference type="EMBL" id="GGY27465.1"/>
    </source>
</evidence>
<proteinExistence type="inferred from homology"/>